<keyword evidence="4 7" id="KW-0238">DNA-binding</keyword>
<proteinExistence type="inferred from homology"/>
<dbReference type="InterPro" id="IPR000524">
    <property type="entry name" value="Tscrpt_reg_HTH_GntR"/>
</dbReference>
<evidence type="ECO:0000313" key="8">
    <source>
        <dbReference type="Proteomes" id="UP001242480"/>
    </source>
</evidence>
<dbReference type="PROSITE" id="PS50949">
    <property type="entry name" value="HTH_GNTR"/>
    <property type="match status" value="1"/>
</dbReference>
<dbReference type="EMBL" id="JAUSVX010000008">
    <property type="protein sequence ID" value="MDQ0471319.1"/>
    <property type="molecule type" value="Genomic_DNA"/>
</dbReference>
<dbReference type="SMART" id="SM00345">
    <property type="entry name" value="HTH_GNTR"/>
    <property type="match status" value="1"/>
</dbReference>
<organism evidence="7 8">
    <name type="scientific">Labrys wisconsinensis</name>
    <dbReference type="NCBI Taxonomy" id="425677"/>
    <lineage>
        <taxon>Bacteria</taxon>
        <taxon>Pseudomonadati</taxon>
        <taxon>Pseudomonadota</taxon>
        <taxon>Alphaproteobacteria</taxon>
        <taxon>Hyphomicrobiales</taxon>
        <taxon>Xanthobacteraceae</taxon>
        <taxon>Labrys</taxon>
    </lineage>
</organism>
<dbReference type="Proteomes" id="UP001242480">
    <property type="component" value="Unassembled WGS sequence"/>
</dbReference>
<evidence type="ECO:0000256" key="1">
    <source>
        <dbReference type="ARBA" id="ARBA00005384"/>
    </source>
</evidence>
<dbReference type="SUPFAM" id="SSF46785">
    <property type="entry name" value="Winged helix' DNA-binding domain"/>
    <property type="match status" value="1"/>
</dbReference>
<evidence type="ECO:0000256" key="2">
    <source>
        <dbReference type="ARBA" id="ARBA00022898"/>
    </source>
</evidence>
<sequence length="467" mass="50664">MLDVVHEDEAGPTLVGRVMRAVRELVATRSAMPGARLPSIRRMAETQGVSKSTVVEAYDRLAAEGVVVSRPGSGFFVAGRMPVLRLAEAGPKLDRVIDPFWVARQSLETPAEVLKPGWGCLPDDWLPQEALRRAFRAMGRDASANLTAYGSPLGLPALRAHIARSLNERGIEVEPQAVVLADSDSVALDLVCRLLLRPGDTVMVDDPCYFNFQALLRAQRVDVVGVPVTPAGPDIERFAALAAEHRPRLYLSNAALQNPTGATLSSAVAHRLLQIAEAHDLTIVEDDTFGEFEVHPTPRLAALDGLRRVIHVGSFSKTVSAAARVGFVAARPDWVEELLDLKLATGFGNGDANAQIVHRVLTDGAYRRSIERLRTRLAGAMTLTLQRLKPLGLTPWIEPRAGMFLWAELPEGLDSAVLARRALERGVVLAPGNVFSVSQTAGRFLRFNVSQCAAPRIFEVLGEVMRG</sequence>
<dbReference type="CDD" id="cd00609">
    <property type="entry name" value="AAT_like"/>
    <property type="match status" value="1"/>
</dbReference>
<evidence type="ECO:0000256" key="4">
    <source>
        <dbReference type="ARBA" id="ARBA00023125"/>
    </source>
</evidence>
<accession>A0ABU0JAN6</accession>
<dbReference type="Gene3D" id="3.40.640.10">
    <property type="entry name" value="Type I PLP-dependent aspartate aminotransferase-like (Major domain)"/>
    <property type="match status" value="1"/>
</dbReference>
<dbReference type="SUPFAM" id="SSF53383">
    <property type="entry name" value="PLP-dependent transferases"/>
    <property type="match status" value="1"/>
</dbReference>
<evidence type="ECO:0000259" key="6">
    <source>
        <dbReference type="PROSITE" id="PS50949"/>
    </source>
</evidence>
<keyword evidence="3" id="KW-0805">Transcription regulation</keyword>
<comment type="similarity">
    <text evidence="1">In the C-terminal section; belongs to the class-I pyridoxal-phosphate-dependent aminotransferase family.</text>
</comment>
<evidence type="ECO:0000313" key="7">
    <source>
        <dbReference type="EMBL" id="MDQ0471319.1"/>
    </source>
</evidence>
<dbReference type="Pfam" id="PF00155">
    <property type="entry name" value="Aminotran_1_2"/>
    <property type="match status" value="1"/>
</dbReference>
<dbReference type="PRINTS" id="PR00035">
    <property type="entry name" value="HTHGNTR"/>
</dbReference>
<dbReference type="GO" id="GO:0003677">
    <property type="term" value="F:DNA binding"/>
    <property type="evidence" value="ECO:0007669"/>
    <property type="project" value="UniProtKB-KW"/>
</dbReference>
<dbReference type="InterPro" id="IPR004839">
    <property type="entry name" value="Aminotransferase_I/II_large"/>
</dbReference>
<dbReference type="Pfam" id="PF00392">
    <property type="entry name" value="GntR"/>
    <property type="match status" value="1"/>
</dbReference>
<dbReference type="InterPro" id="IPR036388">
    <property type="entry name" value="WH-like_DNA-bd_sf"/>
</dbReference>
<dbReference type="PANTHER" id="PTHR46577">
    <property type="entry name" value="HTH-TYPE TRANSCRIPTIONAL REGULATORY PROTEIN GABR"/>
    <property type="match status" value="1"/>
</dbReference>
<reference evidence="7 8" key="1">
    <citation type="submission" date="2023-07" db="EMBL/GenBank/DDBJ databases">
        <title>Genomic Encyclopedia of Type Strains, Phase IV (KMG-IV): sequencing the most valuable type-strain genomes for metagenomic binning, comparative biology and taxonomic classification.</title>
        <authorList>
            <person name="Goeker M."/>
        </authorList>
    </citation>
    <scope>NUCLEOTIDE SEQUENCE [LARGE SCALE GENOMIC DNA]</scope>
    <source>
        <strain evidence="7 8">DSM 19619</strain>
    </source>
</reference>
<dbReference type="RefSeq" id="WP_307276224.1">
    <property type="nucleotide sequence ID" value="NZ_JAUSVX010000008.1"/>
</dbReference>
<dbReference type="Gene3D" id="1.10.10.10">
    <property type="entry name" value="Winged helix-like DNA-binding domain superfamily/Winged helix DNA-binding domain"/>
    <property type="match status" value="1"/>
</dbReference>
<gene>
    <name evidence="7" type="ORF">QO011_004342</name>
</gene>
<evidence type="ECO:0000256" key="5">
    <source>
        <dbReference type="ARBA" id="ARBA00023163"/>
    </source>
</evidence>
<evidence type="ECO:0000256" key="3">
    <source>
        <dbReference type="ARBA" id="ARBA00023015"/>
    </source>
</evidence>
<feature type="domain" description="HTH gntR-type" evidence="6">
    <location>
        <begin position="12"/>
        <end position="80"/>
    </location>
</feature>
<dbReference type="InterPro" id="IPR015421">
    <property type="entry name" value="PyrdxlP-dep_Trfase_major"/>
</dbReference>
<keyword evidence="8" id="KW-1185">Reference proteome</keyword>
<comment type="caution">
    <text evidence="7">The sequence shown here is derived from an EMBL/GenBank/DDBJ whole genome shotgun (WGS) entry which is preliminary data.</text>
</comment>
<protein>
    <submittedName>
        <fullName evidence="7">DNA-binding transcriptional MocR family regulator</fullName>
    </submittedName>
</protein>
<keyword evidence="5" id="KW-0804">Transcription</keyword>
<dbReference type="InterPro" id="IPR015424">
    <property type="entry name" value="PyrdxlP-dep_Trfase"/>
</dbReference>
<dbReference type="InterPro" id="IPR051446">
    <property type="entry name" value="HTH_trans_reg/aminotransferase"/>
</dbReference>
<keyword evidence="2" id="KW-0663">Pyridoxal phosphate</keyword>
<name>A0ABU0JAN6_9HYPH</name>
<dbReference type="InterPro" id="IPR036390">
    <property type="entry name" value="WH_DNA-bd_sf"/>
</dbReference>
<dbReference type="CDD" id="cd07377">
    <property type="entry name" value="WHTH_GntR"/>
    <property type="match status" value="1"/>
</dbReference>
<dbReference type="PANTHER" id="PTHR46577:SF2">
    <property type="entry name" value="TRANSCRIPTIONAL REGULATORY PROTEIN"/>
    <property type="match status" value="1"/>
</dbReference>